<dbReference type="InterPro" id="IPR000917">
    <property type="entry name" value="Sulfatase_N"/>
</dbReference>
<feature type="domain" description="Sulfatase N-terminal" evidence="5">
    <location>
        <begin position="34"/>
        <end position="347"/>
    </location>
</feature>
<dbReference type="InterPro" id="IPR024607">
    <property type="entry name" value="Sulfatase_CS"/>
</dbReference>
<evidence type="ECO:0000259" key="5">
    <source>
        <dbReference type="Pfam" id="PF00884"/>
    </source>
</evidence>
<dbReference type="InterPro" id="IPR050738">
    <property type="entry name" value="Sulfatase"/>
</dbReference>
<organism evidence="6 7">
    <name type="scientific">Paludisphaera borealis</name>
    <dbReference type="NCBI Taxonomy" id="1387353"/>
    <lineage>
        <taxon>Bacteria</taxon>
        <taxon>Pseudomonadati</taxon>
        <taxon>Planctomycetota</taxon>
        <taxon>Planctomycetia</taxon>
        <taxon>Isosphaerales</taxon>
        <taxon>Isosphaeraceae</taxon>
        <taxon>Paludisphaera</taxon>
    </lineage>
</organism>
<accession>A0A1U7CPC0</accession>
<dbReference type="InterPro" id="IPR017850">
    <property type="entry name" value="Alkaline_phosphatase_core_sf"/>
</dbReference>
<dbReference type="Pfam" id="PF00884">
    <property type="entry name" value="Sulfatase"/>
    <property type="match status" value="1"/>
</dbReference>
<dbReference type="KEGG" id="pbor:BSF38_02248"/>
<gene>
    <name evidence="6" type="primary">atsA_3</name>
    <name evidence="6" type="ORF">BSF38_02248</name>
</gene>
<dbReference type="AlphaFoldDB" id="A0A1U7CPC0"/>
<keyword evidence="4" id="KW-0106">Calcium</keyword>
<dbReference type="EC" id="3.1.6.1" evidence="6"/>
<dbReference type="PANTHER" id="PTHR42693:SF53">
    <property type="entry name" value="ENDO-4-O-SULFATASE"/>
    <property type="match status" value="1"/>
</dbReference>
<dbReference type="Gene3D" id="3.40.720.10">
    <property type="entry name" value="Alkaline Phosphatase, subunit A"/>
    <property type="match status" value="1"/>
</dbReference>
<protein>
    <submittedName>
        <fullName evidence="6">Arylsulfatase</fullName>
        <ecNumber evidence="6">3.1.6.1</ecNumber>
    </submittedName>
</protein>
<dbReference type="Proteomes" id="UP000186309">
    <property type="component" value="Chromosome"/>
</dbReference>
<dbReference type="RefSeq" id="WP_076350762.1">
    <property type="nucleotide sequence ID" value="NZ_CP019082.1"/>
</dbReference>
<dbReference type="OrthoDB" id="9783154at2"/>
<dbReference type="EMBL" id="CP019082">
    <property type="protein sequence ID" value="APW60759.1"/>
    <property type="molecule type" value="Genomic_DNA"/>
</dbReference>
<evidence type="ECO:0000256" key="4">
    <source>
        <dbReference type="ARBA" id="ARBA00022837"/>
    </source>
</evidence>
<keyword evidence="2" id="KW-0479">Metal-binding</keyword>
<evidence type="ECO:0000313" key="7">
    <source>
        <dbReference type="Proteomes" id="UP000186309"/>
    </source>
</evidence>
<dbReference type="STRING" id="1387353.BSF38_02248"/>
<evidence type="ECO:0000256" key="1">
    <source>
        <dbReference type="ARBA" id="ARBA00008779"/>
    </source>
</evidence>
<dbReference type="GO" id="GO:0046872">
    <property type="term" value="F:metal ion binding"/>
    <property type="evidence" value="ECO:0007669"/>
    <property type="project" value="UniProtKB-KW"/>
</dbReference>
<reference evidence="7" key="1">
    <citation type="submission" date="2016-12" db="EMBL/GenBank/DDBJ databases">
        <title>Comparative genomics of four Isosphaeraceae planctomycetes: a common pool of plasmids and glycoside hydrolase genes.</title>
        <authorList>
            <person name="Ivanova A."/>
        </authorList>
    </citation>
    <scope>NUCLEOTIDE SEQUENCE [LARGE SCALE GENOMIC DNA]</scope>
    <source>
        <strain evidence="7">PX4</strain>
    </source>
</reference>
<keyword evidence="7" id="KW-1185">Reference proteome</keyword>
<name>A0A1U7CPC0_9BACT</name>
<evidence type="ECO:0000256" key="3">
    <source>
        <dbReference type="ARBA" id="ARBA00022801"/>
    </source>
</evidence>
<dbReference type="SUPFAM" id="SSF53649">
    <property type="entry name" value="Alkaline phosphatase-like"/>
    <property type="match status" value="1"/>
</dbReference>
<dbReference type="PANTHER" id="PTHR42693">
    <property type="entry name" value="ARYLSULFATASE FAMILY MEMBER"/>
    <property type="match status" value="1"/>
</dbReference>
<evidence type="ECO:0000256" key="2">
    <source>
        <dbReference type="ARBA" id="ARBA00022723"/>
    </source>
</evidence>
<keyword evidence="3 6" id="KW-0378">Hydrolase</keyword>
<sequence length="444" mass="48275">MGRGTMHGARTFWVLSLALAGLGGPVWGAERAANVILIVADDLGWGDVGFNGRTEWTTPRLDRLARQGTVLNRCYAAAPICAPSRGAFLTGKYTIHSGVAKNGDDLPADQVTIAEALKPAGYATGLFGKWHHGRPPQGQRDYVHPLDQGFDDFFGYTDATAALEKFPRELWQGRSKVPVSGYADDLFTDRALEFVDRNKAKPFFLYVAYTATHFAVSAPAEEAERFAGKLPEPDPELAVSANYAGMVTRLDHNVGRILEQLERLKLTNDTLVVFTSDNGATFEQGNQGASATLDSNRPFRGQKRTLWEGGVRVPGIVSWPGHVAAGVVSQDLTHLTDLLPTFAAVAGAAIDPAWRVDGKNLLPVWLGREAAPERTLFWVWRAEGADQIAAMRGDFKLVVTRSGKPELFNVASDPAERRDLSAAHPELAESLKSDLDAWLSTAIK</sequence>
<proteinExistence type="inferred from homology"/>
<comment type="similarity">
    <text evidence="1">Belongs to the sulfatase family.</text>
</comment>
<dbReference type="Gene3D" id="3.30.1120.10">
    <property type="match status" value="1"/>
</dbReference>
<dbReference type="GO" id="GO:0004065">
    <property type="term" value="F:arylsulfatase activity"/>
    <property type="evidence" value="ECO:0007669"/>
    <property type="project" value="UniProtKB-EC"/>
</dbReference>
<evidence type="ECO:0000313" key="6">
    <source>
        <dbReference type="EMBL" id="APW60759.1"/>
    </source>
</evidence>
<dbReference type="PROSITE" id="PS00523">
    <property type="entry name" value="SULFATASE_1"/>
    <property type="match status" value="1"/>
</dbReference>